<evidence type="ECO:0000256" key="5">
    <source>
        <dbReference type="ARBA" id="ARBA00022989"/>
    </source>
</evidence>
<feature type="domain" description="Prepilin peptidase A24 N-terminal" evidence="9">
    <location>
        <begin position="15"/>
        <end position="98"/>
    </location>
</feature>
<dbReference type="HOGENOM" id="CLU_057101_0_1_0"/>
<dbReference type="KEGG" id="fgi:OP10G_2400"/>
<evidence type="ECO:0000256" key="7">
    <source>
        <dbReference type="SAM" id="Phobius"/>
    </source>
</evidence>
<dbReference type="Proteomes" id="UP000027982">
    <property type="component" value="Chromosome"/>
</dbReference>
<keyword evidence="11" id="KW-1185">Reference proteome</keyword>
<feature type="transmembrane region" description="Helical" evidence="7">
    <location>
        <begin position="109"/>
        <end position="127"/>
    </location>
</feature>
<dbReference type="RefSeq" id="WP_025225672.1">
    <property type="nucleotide sequence ID" value="NZ_CP007139.1"/>
</dbReference>
<organism evidence="10 11">
    <name type="scientific">Fimbriimonas ginsengisoli Gsoil 348</name>
    <dbReference type="NCBI Taxonomy" id="661478"/>
    <lineage>
        <taxon>Bacteria</taxon>
        <taxon>Bacillati</taxon>
        <taxon>Armatimonadota</taxon>
        <taxon>Fimbriimonadia</taxon>
        <taxon>Fimbriimonadales</taxon>
        <taxon>Fimbriimonadaceae</taxon>
        <taxon>Fimbriimonas</taxon>
    </lineage>
</organism>
<dbReference type="InterPro" id="IPR000045">
    <property type="entry name" value="Prepilin_IV_endopep_pep"/>
</dbReference>
<evidence type="ECO:0000313" key="10">
    <source>
        <dbReference type="EMBL" id="AIE85768.1"/>
    </source>
</evidence>
<keyword evidence="3" id="KW-1003">Cell membrane</keyword>
<accession>A0A068NQC1</accession>
<dbReference type="Gene3D" id="1.20.120.1220">
    <property type="match status" value="1"/>
</dbReference>
<keyword evidence="4 7" id="KW-0812">Transmembrane</keyword>
<dbReference type="PANTHER" id="PTHR30487:SF0">
    <property type="entry name" value="PREPILIN LEADER PEPTIDASE_N-METHYLTRANSFERASE-RELATED"/>
    <property type="match status" value="1"/>
</dbReference>
<sequence>MALLFPAWTCVMGFILGAFVGSFLNMAIYRLPRGKSFFNPSRSFCPNCEHALGAPDLFPILSWLLARGRCRYCDQRIASRYLWVEVLTGSLFAGVWFKYLTETYDPLRAGFSAIMIACLIAVIYIDWELYIIPDELNAAILVTAIAFQALQGNLHGALVGGLTGWGILFGIVLLGRLAFGKDAMGDGDVKMMRGVGAFLGPWLTVGNMAIAVVVGLIGGIAGILIANRSKGSGEAEAANDDDEPMPEATPVPLVLLAGIWYLLCLDVLALFIPPLNKWVHRYFPEESVEEEDDWKPGATTIPFGPYLAAGALICILFGAPIESGLKRYFHVAPDVSSTSEP</sequence>
<dbReference type="InterPro" id="IPR010627">
    <property type="entry name" value="Prepilin_pept_A24_N"/>
</dbReference>
<dbReference type="GO" id="GO:0004190">
    <property type="term" value="F:aspartic-type endopeptidase activity"/>
    <property type="evidence" value="ECO:0007669"/>
    <property type="project" value="InterPro"/>
</dbReference>
<feature type="domain" description="Prepilin type IV endopeptidase peptidase" evidence="8">
    <location>
        <begin position="114"/>
        <end position="219"/>
    </location>
</feature>
<evidence type="ECO:0000259" key="8">
    <source>
        <dbReference type="Pfam" id="PF01478"/>
    </source>
</evidence>
<comment type="subcellular location">
    <subcellularLocation>
        <location evidence="1">Cell membrane</location>
        <topology evidence="1">Multi-pass membrane protein</topology>
    </subcellularLocation>
</comment>
<evidence type="ECO:0000256" key="1">
    <source>
        <dbReference type="ARBA" id="ARBA00004651"/>
    </source>
</evidence>
<evidence type="ECO:0000313" key="11">
    <source>
        <dbReference type="Proteomes" id="UP000027982"/>
    </source>
</evidence>
<keyword evidence="5 7" id="KW-1133">Transmembrane helix</keyword>
<reference evidence="10 11" key="1">
    <citation type="journal article" date="2014" name="PLoS ONE">
        <title>The first complete genome sequence of the class fimbriimonadia in the phylum armatimonadetes.</title>
        <authorList>
            <person name="Hu Z.Y."/>
            <person name="Wang Y.Z."/>
            <person name="Im W.T."/>
            <person name="Wang S.Y."/>
            <person name="Zhao G.P."/>
            <person name="Zheng H.J."/>
            <person name="Quan Z.X."/>
        </authorList>
    </citation>
    <scope>NUCLEOTIDE SEQUENCE [LARGE SCALE GENOMIC DNA]</scope>
    <source>
        <strain evidence="10">Gsoil 348</strain>
    </source>
</reference>
<keyword evidence="6 7" id="KW-0472">Membrane</keyword>
<comment type="similarity">
    <text evidence="2">Belongs to the peptidase A24 family.</text>
</comment>
<dbReference type="EMBL" id="CP007139">
    <property type="protein sequence ID" value="AIE85768.1"/>
    <property type="molecule type" value="Genomic_DNA"/>
</dbReference>
<dbReference type="PANTHER" id="PTHR30487">
    <property type="entry name" value="TYPE 4 PREPILIN-LIKE PROTEINS LEADER PEPTIDE-PROCESSING ENZYME"/>
    <property type="match status" value="1"/>
</dbReference>
<dbReference type="eggNOG" id="COG1989">
    <property type="taxonomic scope" value="Bacteria"/>
</dbReference>
<feature type="transmembrane region" description="Helical" evidence="7">
    <location>
        <begin position="199"/>
        <end position="226"/>
    </location>
</feature>
<dbReference type="Pfam" id="PF01478">
    <property type="entry name" value="Peptidase_A24"/>
    <property type="match status" value="1"/>
</dbReference>
<feature type="transmembrane region" description="Helical" evidence="7">
    <location>
        <begin position="77"/>
        <end position="97"/>
    </location>
</feature>
<dbReference type="STRING" id="661478.OP10G_2400"/>
<name>A0A068NQC1_FIMGI</name>
<protein>
    <submittedName>
        <fullName evidence="10">Leader peptidase PppA</fullName>
    </submittedName>
</protein>
<dbReference type="OrthoDB" id="9789291at2"/>
<feature type="transmembrane region" description="Helical" evidence="7">
    <location>
        <begin position="253"/>
        <end position="272"/>
    </location>
</feature>
<dbReference type="InterPro" id="IPR050882">
    <property type="entry name" value="Prepilin_peptidase/N-MTase"/>
</dbReference>
<proteinExistence type="inferred from homology"/>
<evidence type="ECO:0000256" key="4">
    <source>
        <dbReference type="ARBA" id="ARBA00022692"/>
    </source>
</evidence>
<feature type="transmembrane region" description="Helical" evidence="7">
    <location>
        <begin position="157"/>
        <end position="179"/>
    </location>
</feature>
<evidence type="ECO:0000256" key="3">
    <source>
        <dbReference type="ARBA" id="ARBA00022475"/>
    </source>
</evidence>
<feature type="transmembrane region" description="Helical" evidence="7">
    <location>
        <begin position="6"/>
        <end position="28"/>
    </location>
</feature>
<dbReference type="GO" id="GO:0005886">
    <property type="term" value="C:plasma membrane"/>
    <property type="evidence" value="ECO:0007669"/>
    <property type="project" value="UniProtKB-SubCell"/>
</dbReference>
<gene>
    <name evidence="10" type="ORF">OP10G_2400</name>
</gene>
<evidence type="ECO:0000259" key="9">
    <source>
        <dbReference type="Pfam" id="PF06750"/>
    </source>
</evidence>
<evidence type="ECO:0000256" key="6">
    <source>
        <dbReference type="ARBA" id="ARBA00023136"/>
    </source>
</evidence>
<evidence type="ECO:0000256" key="2">
    <source>
        <dbReference type="ARBA" id="ARBA00005801"/>
    </source>
</evidence>
<dbReference type="AlphaFoldDB" id="A0A068NQC1"/>
<dbReference type="GO" id="GO:0006465">
    <property type="term" value="P:signal peptide processing"/>
    <property type="evidence" value="ECO:0007669"/>
    <property type="project" value="TreeGrafter"/>
</dbReference>
<dbReference type="Pfam" id="PF06750">
    <property type="entry name" value="A24_N_bact"/>
    <property type="match status" value="1"/>
</dbReference>
<feature type="transmembrane region" description="Helical" evidence="7">
    <location>
        <begin position="303"/>
        <end position="321"/>
    </location>
</feature>